<dbReference type="Pfam" id="PF04279">
    <property type="entry name" value="IspA"/>
    <property type="match status" value="1"/>
</dbReference>
<evidence type="ECO:0000313" key="7">
    <source>
        <dbReference type="EMBL" id="VFU10117.1"/>
    </source>
</evidence>
<dbReference type="Proteomes" id="UP000294360">
    <property type="component" value="Chromosome"/>
</dbReference>
<feature type="region of interest" description="Disordered" evidence="6">
    <location>
        <begin position="1"/>
        <end position="23"/>
    </location>
</feature>
<name>A0A4U8Z3S3_METTU</name>
<proteinExistence type="inferred from homology"/>
<dbReference type="InterPro" id="IPR006008">
    <property type="entry name" value="YciB"/>
</dbReference>
<feature type="transmembrane region" description="Helical" evidence="5">
    <location>
        <begin position="192"/>
        <end position="213"/>
    </location>
</feature>
<feature type="transmembrane region" description="Helical" evidence="5">
    <location>
        <begin position="168"/>
        <end position="185"/>
    </location>
</feature>
<evidence type="ECO:0000256" key="4">
    <source>
        <dbReference type="ARBA" id="ARBA00023136"/>
    </source>
</evidence>
<accession>A0A4U8Z3S3</accession>
<dbReference type="PANTHER" id="PTHR36917">
    <property type="entry name" value="INTRACELLULAR SEPTATION PROTEIN A-RELATED"/>
    <property type="match status" value="1"/>
</dbReference>
<keyword evidence="3 5" id="KW-1133">Transmembrane helix</keyword>
<dbReference type="NCBIfam" id="NF001323">
    <property type="entry name" value="PRK00259.1-1"/>
    <property type="match status" value="1"/>
</dbReference>
<dbReference type="KEGG" id="mtun:MTUNDRAET4_3230"/>
<organism evidence="7 8">
    <name type="scientific">Methylocella tundrae</name>
    <dbReference type="NCBI Taxonomy" id="227605"/>
    <lineage>
        <taxon>Bacteria</taxon>
        <taxon>Pseudomonadati</taxon>
        <taxon>Pseudomonadota</taxon>
        <taxon>Alphaproteobacteria</taxon>
        <taxon>Hyphomicrobiales</taxon>
        <taxon>Beijerinckiaceae</taxon>
        <taxon>Methylocella</taxon>
    </lineage>
</organism>
<keyword evidence="5" id="KW-0997">Cell inner membrane</keyword>
<gene>
    <name evidence="5" type="primary">yciB</name>
    <name evidence="7" type="ORF">MTUNDRAET4_3230</name>
</gene>
<dbReference type="HAMAP" id="MF_00189">
    <property type="entry name" value="YciB"/>
    <property type="match status" value="1"/>
</dbReference>
<dbReference type="GO" id="GO:0005886">
    <property type="term" value="C:plasma membrane"/>
    <property type="evidence" value="ECO:0007669"/>
    <property type="project" value="UniProtKB-SubCell"/>
</dbReference>
<evidence type="ECO:0000256" key="2">
    <source>
        <dbReference type="ARBA" id="ARBA00022692"/>
    </source>
</evidence>
<evidence type="ECO:0000256" key="5">
    <source>
        <dbReference type="HAMAP-Rule" id="MF_00189"/>
    </source>
</evidence>
<protein>
    <recommendedName>
        <fullName evidence="5">Inner membrane-spanning protein YciB</fullName>
    </recommendedName>
</protein>
<feature type="transmembrane region" description="Helical" evidence="5">
    <location>
        <begin position="128"/>
        <end position="148"/>
    </location>
</feature>
<sequence length="233" mass="25639">MSEMLKQNSDLKAAEKAGGRGKPQNASVKLALELGPLALFFFANARPKVFEPIVAPFLPASVLSGDSAGLFIATLVLMAAVVVALIASFSLTRRIPFVPLMTAVLAVAFGALTLYLHDATFIKMKPTVLYVCFSAALFGGLAFNRPVLPILFDHAMALTEDGWRVLTLRWATFFLVLAAMNEIVWRTQATNVWVAFKFPGLFILVFLFTLAQLPFIMRNKLDEEEAEKAPEHF</sequence>
<comment type="function">
    <text evidence="5">Plays a role in cell envelope biogenesis, maintenance of cell envelope integrity and membrane homeostasis.</text>
</comment>
<keyword evidence="4 5" id="KW-0472">Membrane</keyword>
<reference evidence="7 8" key="1">
    <citation type="submission" date="2019-03" db="EMBL/GenBank/DDBJ databases">
        <authorList>
            <person name="Kox A.R. M."/>
        </authorList>
    </citation>
    <scope>NUCLEOTIDE SEQUENCE [LARGE SCALE GENOMIC DNA]</scope>
    <source>
        <strain evidence="7">MTUNDRAET4 annotated genome</strain>
    </source>
</reference>
<keyword evidence="2 5" id="KW-0812">Transmembrane</keyword>
<dbReference type="EMBL" id="LR536450">
    <property type="protein sequence ID" value="VFU10117.1"/>
    <property type="molecule type" value="Genomic_DNA"/>
</dbReference>
<feature type="transmembrane region" description="Helical" evidence="5">
    <location>
        <begin position="97"/>
        <end position="116"/>
    </location>
</feature>
<evidence type="ECO:0000256" key="3">
    <source>
        <dbReference type="ARBA" id="ARBA00022989"/>
    </source>
</evidence>
<keyword evidence="1 5" id="KW-1003">Cell membrane</keyword>
<evidence type="ECO:0000256" key="1">
    <source>
        <dbReference type="ARBA" id="ARBA00022475"/>
    </source>
</evidence>
<dbReference type="PANTHER" id="PTHR36917:SF1">
    <property type="entry name" value="INNER MEMBRANE-SPANNING PROTEIN YCIB"/>
    <property type="match status" value="1"/>
</dbReference>
<dbReference type="AlphaFoldDB" id="A0A4U8Z3S3"/>
<dbReference type="RefSeq" id="WP_134490721.1">
    <property type="nucleotide sequence ID" value="NZ_LR536450.1"/>
</dbReference>
<feature type="compositionally biased region" description="Polar residues" evidence="6">
    <location>
        <begin position="1"/>
        <end position="10"/>
    </location>
</feature>
<evidence type="ECO:0000256" key="6">
    <source>
        <dbReference type="SAM" id="MobiDB-lite"/>
    </source>
</evidence>
<comment type="subcellular location">
    <subcellularLocation>
        <location evidence="5">Cell inner membrane</location>
        <topology evidence="5">Multi-pass membrane protein</topology>
    </subcellularLocation>
</comment>
<feature type="transmembrane region" description="Helical" evidence="5">
    <location>
        <begin position="68"/>
        <end position="91"/>
    </location>
</feature>
<evidence type="ECO:0000313" key="8">
    <source>
        <dbReference type="Proteomes" id="UP000294360"/>
    </source>
</evidence>
<comment type="similarity">
    <text evidence="5">Belongs to the YciB family.</text>
</comment>
<dbReference type="OrthoDB" id="9788219at2"/>